<dbReference type="Proteomes" id="UP000638263">
    <property type="component" value="Unassembled WGS sequence"/>
</dbReference>
<evidence type="ECO:0000313" key="3">
    <source>
        <dbReference type="Proteomes" id="UP000638263"/>
    </source>
</evidence>
<feature type="compositionally biased region" description="Basic and acidic residues" evidence="1">
    <location>
        <begin position="12"/>
        <end position="24"/>
    </location>
</feature>
<organism evidence="2 3">
    <name type="scientific">Nocardia jinanensis</name>
    <dbReference type="NCBI Taxonomy" id="382504"/>
    <lineage>
        <taxon>Bacteria</taxon>
        <taxon>Bacillati</taxon>
        <taxon>Actinomycetota</taxon>
        <taxon>Actinomycetes</taxon>
        <taxon>Mycobacteriales</taxon>
        <taxon>Nocardiaceae</taxon>
        <taxon>Nocardia</taxon>
    </lineage>
</organism>
<feature type="region of interest" description="Disordered" evidence="1">
    <location>
        <begin position="73"/>
        <end position="102"/>
    </location>
</feature>
<comment type="caution">
    <text evidence="2">The sequence shown here is derived from an EMBL/GenBank/DDBJ whole genome shotgun (WGS) entry which is preliminary data.</text>
</comment>
<accession>A0A917RJZ2</accession>
<proteinExistence type="predicted"/>
<reference evidence="2" key="2">
    <citation type="submission" date="2020-09" db="EMBL/GenBank/DDBJ databases">
        <authorList>
            <person name="Sun Q."/>
            <person name="Zhou Y."/>
        </authorList>
    </citation>
    <scope>NUCLEOTIDE SEQUENCE</scope>
    <source>
        <strain evidence="2">CGMCC 4.3508</strain>
    </source>
</reference>
<sequence length="102" mass="11175">MRTQHLGTVGSKHADPLTDLRGPEEASGVRGPCGRNYRPLYAVSEVDEDYWAEFITSPRTLACDNCAFRIARATADSTHTPTEHPEIDGSPRSRSPPGAHEE</sequence>
<dbReference type="AlphaFoldDB" id="A0A917RJZ2"/>
<protein>
    <submittedName>
        <fullName evidence="2">Uncharacterized protein</fullName>
    </submittedName>
</protein>
<dbReference type="EMBL" id="BMMH01000004">
    <property type="protein sequence ID" value="GGL10828.1"/>
    <property type="molecule type" value="Genomic_DNA"/>
</dbReference>
<feature type="region of interest" description="Disordered" evidence="1">
    <location>
        <begin position="1"/>
        <end position="34"/>
    </location>
</feature>
<keyword evidence="3" id="KW-1185">Reference proteome</keyword>
<name>A0A917RJZ2_9NOCA</name>
<feature type="compositionally biased region" description="Basic and acidic residues" evidence="1">
    <location>
        <begin position="81"/>
        <end position="91"/>
    </location>
</feature>
<evidence type="ECO:0000313" key="2">
    <source>
        <dbReference type="EMBL" id="GGL10828.1"/>
    </source>
</evidence>
<evidence type="ECO:0000256" key="1">
    <source>
        <dbReference type="SAM" id="MobiDB-lite"/>
    </source>
</evidence>
<reference evidence="2" key="1">
    <citation type="journal article" date="2014" name="Int. J. Syst. Evol. Microbiol.">
        <title>Complete genome sequence of Corynebacterium casei LMG S-19264T (=DSM 44701T), isolated from a smear-ripened cheese.</title>
        <authorList>
            <consortium name="US DOE Joint Genome Institute (JGI-PGF)"/>
            <person name="Walter F."/>
            <person name="Albersmeier A."/>
            <person name="Kalinowski J."/>
            <person name="Ruckert C."/>
        </authorList>
    </citation>
    <scope>NUCLEOTIDE SEQUENCE</scope>
    <source>
        <strain evidence="2">CGMCC 4.3508</strain>
    </source>
</reference>
<gene>
    <name evidence="2" type="ORF">GCM10011588_26720</name>
</gene>